<dbReference type="GO" id="GO:0051539">
    <property type="term" value="F:4 iron, 4 sulfur cluster binding"/>
    <property type="evidence" value="ECO:0007669"/>
    <property type="project" value="UniProtKB-KW"/>
</dbReference>
<evidence type="ECO:0000256" key="2">
    <source>
        <dbReference type="ARBA" id="ARBA00022485"/>
    </source>
</evidence>
<protein>
    <recommendedName>
        <fullName evidence="11">4-hydroxy-3-methylbut-2-en-1-yl diphosphate synthase</fullName>
    </recommendedName>
</protein>
<evidence type="ECO:0000259" key="8">
    <source>
        <dbReference type="Pfam" id="PF04551"/>
    </source>
</evidence>
<keyword evidence="7" id="KW-0414">Isoprene biosynthesis</keyword>
<dbReference type="Gene3D" id="3.30.413.10">
    <property type="entry name" value="Sulfite Reductase Hemoprotein, domain 1"/>
    <property type="match status" value="1"/>
</dbReference>
<evidence type="ECO:0000256" key="7">
    <source>
        <dbReference type="ARBA" id="ARBA00023229"/>
    </source>
</evidence>
<accession>A0A383DVB9</accession>
<dbReference type="AlphaFoldDB" id="A0A383DVB9"/>
<feature type="domain" description="IspG C-terminal" evidence="9">
    <location>
        <begin position="116"/>
        <end position="205"/>
    </location>
</feature>
<feature type="domain" description="IspG TIM-barrel" evidence="8">
    <location>
        <begin position="1"/>
        <end position="91"/>
    </location>
</feature>
<dbReference type="Pfam" id="PF04551">
    <property type="entry name" value="GcpE"/>
    <property type="match status" value="1"/>
</dbReference>
<comment type="cofactor">
    <cofactor evidence="1">
        <name>[4Fe-4S] cluster</name>
        <dbReference type="ChEBI" id="CHEBI:49883"/>
    </cofactor>
</comment>
<dbReference type="GO" id="GO:0019288">
    <property type="term" value="P:isopentenyl diphosphate biosynthetic process, methylerythritol 4-phosphate pathway"/>
    <property type="evidence" value="ECO:0007669"/>
    <property type="project" value="TreeGrafter"/>
</dbReference>
<reference evidence="10" key="1">
    <citation type="submission" date="2018-05" db="EMBL/GenBank/DDBJ databases">
        <authorList>
            <person name="Lanie J.A."/>
            <person name="Ng W.-L."/>
            <person name="Kazmierczak K.M."/>
            <person name="Andrzejewski T.M."/>
            <person name="Davidsen T.M."/>
            <person name="Wayne K.J."/>
            <person name="Tettelin H."/>
            <person name="Glass J.I."/>
            <person name="Rusch D."/>
            <person name="Podicherti R."/>
            <person name="Tsui H.-C.T."/>
            <person name="Winkler M.E."/>
        </authorList>
    </citation>
    <scope>NUCLEOTIDE SEQUENCE</scope>
</reference>
<dbReference type="GO" id="GO:0016114">
    <property type="term" value="P:terpenoid biosynthetic process"/>
    <property type="evidence" value="ECO:0007669"/>
    <property type="project" value="InterPro"/>
</dbReference>
<gene>
    <name evidence="10" type="ORF">METZ01_LOCUS501019</name>
</gene>
<keyword evidence="5" id="KW-0408">Iron</keyword>
<evidence type="ECO:0000256" key="4">
    <source>
        <dbReference type="ARBA" id="ARBA00023002"/>
    </source>
</evidence>
<sequence length="220" mass="24418">HCKILDDLGFEDYCVSLKDSDSEKVIDANRRFAAERPDVPLHLGVTEAGLPPEGIIKTRIAFEQLISEGIGDTIRVSLTLPNEEKGQEISVGREIIQDIRDGRFRSVPKNFLDGLNIIACPSCSRVENDKFVDLAQDVRKMTQYADKHKLTIAVMGCRVNGPGETDDADLGLWCGPFRVNLKRGPETVGSYSYDEILGKLKEEVDRFIADKHEALEPSGS</sequence>
<evidence type="ECO:0000313" key="10">
    <source>
        <dbReference type="EMBL" id="SVE48165.1"/>
    </source>
</evidence>
<dbReference type="SUPFAM" id="SSF56014">
    <property type="entry name" value="Nitrite and sulphite reductase 4Fe-4S domain-like"/>
    <property type="match status" value="1"/>
</dbReference>
<name>A0A383DVB9_9ZZZZ</name>
<dbReference type="InterPro" id="IPR058579">
    <property type="entry name" value="IspG_C"/>
</dbReference>
<keyword evidence="4" id="KW-0560">Oxidoreductase</keyword>
<keyword evidence="2" id="KW-0004">4Fe-4S</keyword>
<feature type="non-terminal residue" evidence="10">
    <location>
        <position position="1"/>
    </location>
</feature>
<dbReference type="InterPro" id="IPR058578">
    <property type="entry name" value="IspG_TIM"/>
</dbReference>
<dbReference type="GO" id="GO:0046429">
    <property type="term" value="F:4-hydroxy-3-methylbut-2-en-1-yl diphosphate synthase activity (ferredoxin)"/>
    <property type="evidence" value="ECO:0007669"/>
    <property type="project" value="InterPro"/>
</dbReference>
<keyword evidence="3" id="KW-0479">Metal-binding</keyword>
<dbReference type="PANTHER" id="PTHR30454">
    <property type="entry name" value="4-HYDROXY-3-METHYLBUT-2-EN-1-YL DIPHOSPHATE SYNTHASE"/>
    <property type="match status" value="1"/>
</dbReference>
<dbReference type="Pfam" id="PF26540">
    <property type="entry name" value="GcpE_C"/>
    <property type="match status" value="1"/>
</dbReference>
<dbReference type="EMBL" id="UINC01220308">
    <property type="protein sequence ID" value="SVE48165.1"/>
    <property type="molecule type" value="Genomic_DNA"/>
</dbReference>
<evidence type="ECO:0000256" key="6">
    <source>
        <dbReference type="ARBA" id="ARBA00023014"/>
    </source>
</evidence>
<dbReference type="InterPro" id="IPR004588">
    <property type="entry name" value="IspG_bac-typ"/>
</dbReference>
<evidence type="ECO:0000259" key="9">
    <source>
        <dbReference type="Pfam" id="PF26540"/>
    </source>
</evidence>
<dbReference type="InterPro" id="IPR045854">
    <property type="entry name" value="NO2/SO3_Rdtase_4Fe4S_sf"/>
</dbReference>
<dbReference type="PANTHER" id="PTHR30454:SF0">
    <property type="entry name" value="4-HYDROXY-3-METHYLBUT-2-EN-1-YL DIPHOSPHATE SYNTHASE (FERREDOXIN), CHLOROPLASTIC"/>
    <property type="match status" value="1"/>
</dbReference>
<evidence type="ECO:0000256" key="5">
    <source>
        <dbReference type="ARBA" id="ARBA00023004"/>
    </source>
</evidence>
<evidence type="ECO:0008006" key="11">
    <source>
        <dbReference type="Google" id="ProtNLM"/>
    </source>
</evidence>
<evidence type="ECO:0000256" key="3">
    <source>
        <dbReference type="ARBA" id="ARBA00022723"/>
    </source>
</evidence>
<evidence type="ECO:0000256" key="1">
    <source>
        <dbReference type="ARBA" id="ARBA00001966"/>
    </source>
</evidence>
<dbReference type="Gene3D" id="3.20.20.20">
    <property type="entry name" value="Dihydropteroate synthase-like"/>
    <property type="match status" value="1"/>
</dbReference>
<dbReference type="InterPro" id="IPR011005">
    <property type="entry name" value="Dihydropteroate_synth-like_sf"/>
</dbReference>
<keyword evidence="6" id="KW-0411">Iron-sulfur</keyword>
<dbReference type="GO" id="GO:0046872">
    <property type="term" value="F:metal ion binding"/>
    <property type="evidence" value="ECO:0007669"/>
    <property type="project" value="UniProtKB-KW"/>
</dbReference>
<proteinExistence type="predicted"/>
<organism evidence="10">
    <name type="scientific">marine metagenome</name>
    <dbReference type="NCBI Taxonomy" id="408172"/>
    <lineage>
        <taxon>unclassified sequences</taxon>
        <taxon>metagenomes</taxon>
        <taxon>ecological metagenomes</taxon>
    </lineage>
</organism>